<dbReference type="CDD" id="cd00462">
    <property type="entry name" value="PTH"/>
    <property type="match status" value="1"/>
</dbReference>
<evidence type="ECO:0000256" key="9">
    <source>
        <dbReference type="RuleBase" id="RU004320"/>
    </source>
</evidence>
<dbReference type="PANTHER" id="PTHR17224:SF1">
    <property type="entry name" value="PEPTIDYL-TRNA HYDROLASE"/>
    <property type="match status" value="1"/>
</dbReference>
<keyword evidence="4 7" id="KW-0694">RNA-binding</keyword>
<gene>
    <name evidence="7" type="primary">pth</name>
    <name evidence="10" type="ORF">A2261_03120</name>
</gene>
<comment type="subcellular location">
    <subcellularLocation>
        <location evidence="7">Cytoplasm</location>
    </subcellularLocation>
</comment>
<feature type="site" description="Stabilizes the basic form of H active site to accept a proton" evidence="7">
    <location>
        <position position="95"/>
    </location>
</feature>
<feature type="site" description="Discriminates between blocked and unblocked aminoacyl-tRNA" evidence="7">
    <location>
        <position position="9"/>
    </location>
</feature>
<dbReference type="GO" id="GO:0004045">
    <property type="term" value="F:peptidyl-tRNA hydrolase activity"/>
    <property type="evidence" value="ECO:0007669"/>
    <property type="project" value="UniProtKB-UniRule"/>
</dbReference>
<name>A0A1F6NL61_9BACT</name>
<evidence type="ECO:0000256" key="7">
    <source>
        <dbReference type="HAMAP-Rule" id="MF_00083"/>
    </source>
</evidence>
<feature type="binding site" evidence="7">
    <location>
        <position position="68"/>
    </location>
    <ligand>
        <name>tRNA</name>
        <dbReference type="ChEBI" id="CHEBI:17843"/>
    </ligand>
</feature>
<dbReference type="GO" id="GO:0006515">
    <property type="term" value="P:protein quality control for misfolded or incompletely synthesized proteins"/>
    <property type="evidence" value="ECO:0007669"/>
    <property type="project" value="UniProtKB-UniRule"/>
</dbReference>
<dbReference type="InterPro" id="IPR018171">
    <property type="entry name" value="Pept_tRNA_hydro_CS"/>
</dbReference>
<evidence type="ECO:0000256" key="1">
    <source>
        <dbReference type="ARBA" id="ARBA00013260"/>
    </source>
</evidence>
<evidence type="ECO:0000256" key="3">
    <source>
        <dbReference type="ARBA" id="ARBA00022801"/>
    </source>
</evidence>
<keyword evidence="3 7" id="KW-0378">Hydrolase</keyword>
<feature type="binding site" evidence="7">
    <location>
        <position position="14"/>
    </location>
    <ligand>
        <name>tRNA</name>
        <dbReference type="ChEBI" id="CHEBI:17843"/>
    </ligand>
</feature>
<evidence type="ECO:0000256" key="8">
    <source>
        <dbReference type="RuleBase" id="RU000673"/>
    </source>
</evidence>
<evidence type="ECO:0000313" key="11">
    <source>
        <dbReference type="Proteomes" id="UP000177803"/>
    </source>
</evidence>
<dbReference type="GO" id="GO:0005737">
    <property type="term" value="C:cytoplasm"/>
    <property type="evidence" value="ECO:0007669"/>
    <property type="project" value="UniProtKB-SubCell"/>
</dbReference>
<comment type="caution">
    <text evidence="10">The sequence shown here is derived from an EMBL/GenBank/DDBJ whole genome shotgun (WGS) entry which is preliminary data.</text>
</comment>
<reference evidence="10 11" key="1">
    <citation type="journal article" date="2016" name="Nat. Commun.">
        <title>Thousands of microbial genomes shed light on interconnected biogeochemical processes in an aquifer system.</title>
        <authorList>
            <person name="Anantharaman K."/>
            <person name="Brown C.T."/>
            <person name="Hug L.A."/>
            <person name="Sharon I."/>
            <person name="Castelle C.J."/>
            <person name="Probst A.J."/>
            <person name="Thomas B.C."/>
            <person name="Singh A."/>
            <person name="Wilkins M.J."/>
            <person name="Karaoz U."/>
            <person name="Brodie E.L."/>
            <person name="Williams K.H."/>
            <person name="Hubbard S.S."/>
            <person name="Banfield J.F."/>
        </authorList>
    </citation>
    <scope>NUCLEOTIDE SEQUENCE [LARGE SCALE GENOMIC DNA]</scope>
</reference>
<dbReference type="Gene3D" id="3.40.50.1470">
    <property type="entry name" value="Peptidyl-tRNA hydrolase"/>
    <property type="match status" value="1"/>
</dbReference>
<dbReference type="InterPro" id="IPR001328">
    <property type="entry name" value="Pept_tRNA_hydro"/>
</dbReference>
<keyword evidence="2 7" id="KW-0820">tRNA-binding</keyword>
<evidence type="ECO:0000256" key="2">
    <source>
        <dbReference type="ARBA" id="ARBA00022555"/>
    </source>
</evidence>
<dbReference type="SUPFAM" id="SSF53178">
    <property type="entry name" value="Peptidyl-tRNA hydrolase-like"/>
    <property type="match status" value="1"/>
</dbReference>
<organism evidence="10 11">
    <name type="scientific">Candidatus Magasanikbacteria bacterium RIFOXYA2_FULL_44_8</name>
    <dbReference type="NCBI Taxonomy" id="1798696"/>
    <lineage>
        <taxon>Bacteria</taxon>
        <taxon>Candidatus Magasanikiibacteriota</taxon>
    </lineage>
</organism>
<dbReference type="NCBIfam" id="TIGR00447">
    <property type="entry name" value="pth"/>
    <property type="match status" value="1"/>
</dbReference>
<evidence type="ECO:0000256" key="4">
    <source>
        <dbReference type="ARBA" id="ARBA00022884"/>
    </source>
</evidence>
<dbReference type="PANTHER" id="PTHR17224">
    <property type="entry name" value="PEPTIDYL-TRNA HYDROLASE"/>
    <property type="match status" value="1"/>
</dbReference>
<dbReference type="Pfam" id="PF01195">
    <property type="entry name" value="Pept_tRNA_hydro"/>
    <property type="match status" value="1"/>
</dbReference>
<dbReference type="HAMAP" id="MF_00083">
    <property type="entry name" value="Pept_tRNA_hydro_bact"/>
    <property type="match status" value="1"/>
</dbReference>
<dbReference type="AlphaFoldDB" id="A0A1F6NL61"/>
<protein>
    <recommendedName>
        <fullName evidence="6 7">Peptidyl-tRNA hydrolase</fullName>
        <shortName evidence="7">Pth</shortName>
        <ecNumber evidence="1 7">3.1.1.29</ecNumber>
    </recommendedName>
</protein>
<comment type="function">
    <text evidence="7">Hydrolyzes ribosome-free peptidyl-tRNAs (with 1 or more amino acids incorporated), which drop off the ribosome during protein synthesis, or as a result of ribosome stalling.</text>
</comment>
<dbReference type="GO" id="GO:0072344">
    <property type="term" value="P:rescue of stalled ribosome"/>
    <property type="evidence" value="ECO:0007669"/>
    <property type="project" value="UniProtKB-UniRule"/>
</dbReference>
<comment type="subunit">
    <text evidence="7">Monomer.</text>
</comment>
<feature type="binding site" evidence="7">
    <location>
        <position position="70"/>
    </location>
    <ligand>
        <name>tRNA</name>
        <dbReference type="ChEBI" id="CHEBI:17843"/>
    </ligand>
</feature>
<dbReference type="GO" id="GO:0000049">
    <property type="term" value="F:tRNA binding"/>
    <property type="evidence" value="ECO:0007669"/>
    <property type="project" value="UniProtKB-UniRule"/>
</dbReference>
<dbReference type="EMBL" id="MFQR01000012">
    <property type="protein sequence ID" value="OGH84595.1"/>
    <property type="molecule type" value="Genomic_DNA"/>
</dbReference>
<evidence type="ECO:0000313" key="10">
    <source>
        <dbReference type="EMBL" id="OGH84595.1"/>
    </source>
</evidence>
<dbReference type="Proteomes" id="UP000177803">
    <property type="component" value="Unassembled WGS sequence"/>
</dbReference>
<sequence length="177" mass="19754">MKLIIGLGNPGKEYMRTRHNAGFLALDELAKQLECTTSDWKESKKAKALYCKTTIDGTSVELLKPQTFMNDSGISVAYAAKNHNLKPTNIIVIHDDKDIPLGEYRDQTDRSAAGHNGVKSIIEHLGTQNFRRIRIGVATPEMAKYDDKADFVLGKFSKEEFIILNKILSEVATKLLS</sequence>
<keyword evidence="7" id="KW-0963">Cytoplasm</keyword>
<comment type="catalytic activity">
    <reaction evidence="7 8">
        <text>an N-acyl-L-alpha-aminoacyl-tRNA + H2O = an N-acyl-L-amino acid + a tRNA + H(+)</text>
        <dbReference type="Rhea" id="RHEA:54448"/>
        <dbReference type="Rhea" id="RHEA-COMP:10123"/>
        <dbReference type="Rhea" id="RHEA-COMP:13883"/>
        <dbReference type="ChEBI" id="CHEBI:15377"/>
        <dbReference type="ChEBI" id="CHEBI:15378"/>
        <dbReference type="ChEBI" id="CHEBI:59874"/>
        <dbReference type="ChEBI" id="CHEBI:78442"/>
        <dbReference type="ChEBI" id="CHEBI:138191"/>
        <dbReference type="EC" id="3.1.1.29"/>
    </reaction>
</comment>
<feature type="binding site" evidence="7">
    <location>
        <position position="116"/>
    </location>
    <ligand>
        <name>tRNA</name>
        <dbReference type="ChEBI" id="CHEBI:17843"/>
    </ligand>
</feature>
<dbReference type="FunFam" id="3.40.50.1470:FF:000001">
    <property type="entry name" value="Peptidyl-tRNA hydrolase"/>
    <property type="match status" value="1"/>
</dbReference>
<dbReference type="PROSITE" id="PS01196">
    <property type="entry name" value="PEPT_TRNA_HYDROL_2"/>
    <property type="match status" value="1"/>
</dbReference>
<feature type="active site" description="Proton acceptor" evidence="7">
    <location>
        <position position="19"/>
    </location>
</feature>
<evidence type="ECO:0000256" key="6">
    <source>
        <dbReference type="ARBA" id="ARBA00050038"/>
    </source>
</evidence>
<evidence type="ECO:0000256" key="5">
    <source>
        <dbReference type="ARBA" id="ARBA00038063"/>
    </source>
</evidence>
<dbReference type="PROSITE" id="PS01195">
    <property type="entry name" value="PEPT_TRNA_HYDROL_1"/>
    <property type="match status" value="1"/>
</dbReference>
<proteinExistence type="inferred from homology"/>
<dbReference type="InterPro" id="IPR036416">
    <property type="entry name" value="Pept_tRNA_hydro_sf"/>
</dbReference>
<comment type="similarity">
    <text evidence="5 7 9">Belongs to the PTH family.</text>
</comment>
<dbReference type="EC" id="3.1.1.29" evidence="1 7"/>
<accession>A0A1F6NL61</accession>
<comment type="function">
    <text evidence="7">Catalyzes the release of premature peptidyl moieties from peptidyl-tRNA molecules trapped in stalled 50S ribosomal subunits, and thus maintains levels of free tRNAs and 50S ribosomes.</text>
</comment>